<accession>C4J4R7</accession>
<dbReference type="EMBL" id="BT085814">
    <property type="protein sequence ID" value="ACR36167.1"/>
    <property type="molecule type" value="mRNA"/>
</dbReference>
<dbReference type="AlphaFoldDB" id="C4J4R7"/>
<feature type="region of interest" description="Disordered" evidence="1">
    <location>
        <begin position="88"/>
        <end position="110"/>
    </location>
</feature>
<evidence type="ECO:0000313" key="2">
    <source>
        <dbReference type="EMBL" id="ACR36167.1"/>
    </source>
</evidence>
<protein>
    <submittedName>
        <fullName evidence="2">Uncharacterized protein</fullName>
    </submittedName>
</protein>
<name>C4J4R7_MAIZE</name>
<proteinExistence type="evidence at transcript level"/>
<reference evidence="2" key="1">
    <citation type="journal article" date="2009" name="PLoS Genet.">
        <title>Sequencing, mapping, and analysis of 27,455 maize full-length cDNAs.</title>
        <authorList>
            <person name="Soderlund C."/>
            <person name="Descour A."/>
            <person name="Kudrna D."/>
            <person name="Bomhoff M."/>
            <person name="Boyd L."/>
            <person name="Currie J."/>
            <person name="Angelova A."/>
            <person name="Collura K."/>
            <person name="Wissotski M."/>
            <person name="Ashley E."/>
            <person name="Morrow D."/>
            <person name="Fernandes J."/>
            <person name="Walbot V."/>
            <person name="Yu Y."/>
        </authorList>
    </citation>
    <scope>NUCLEOTIDE SEQUENCE</scope>
    <source>
        <strain evidence="2">B73</strain>
    </source>
</reference>
<evidence type="ECO:0000256" key="1">
    <source>
        <dbReference type="SAM" id="MobiDB-lite"/>
    </source>
</evidence>
<reference evidence="2" key="2">
    <citation type="submission" date="2012-06" db="EMBL/GenBank/DDBJ databases">
        <authorList>
            <person name="Yu Y."/>
            <person name="Currie J."/>
            <person name="Lomeli R."/>
            <person name="Angelova A."/>
            <person name="Collura K."/>
            <person name="Wissotski M."/>
            <person name="Campos D."/>
            <person name="Kudrna D."/>
            <person name="Golser W."/>
            <person name="Ashely E."/>
            <person name="Descour A."/>
            <person name="Fernandes J."/>
            <person name="Soderlund C."/>
            <person name="Walbot V."/>
        </authorList>
    </citation>
    <scope>NUCLEOTIDE SEQUENCE</scope>
    <source>
        <strain evidence="2">B73</strain>
    </source>
</reference>
<sequence length="277" mass="29700">MNTNCSAEHTKTKTRLLVRHYYSRPATGRPMDALLDAQPLLHPADEVVDLLGRVEVLGDAGALGAALGPGGQPRALLLHADAAEAVVGEEPGREGHERDVDEAEGVATEEGPVAERALQRAEDLDHLGARLRLAVPLELPQPGAAVVQLLVDVVRPEAGLRARVGVGGEQRRRRLRERLVEVLHDDEGLADGAAVVQQHGDLLVHRVGAEEQLALVPQVLLQVLVGQALLVQRDAAALPEWAHPEVQQLQALLLLLGHVEPFLVLAYGVSYLAACVR</sequence>
<feature type="compositionally biased region" description="Basic and acidic residues" evidence="1">
    <location>
        <begin position="90"/>
        <end position="99"/>
    </location>
</feature>
<organism evidence="2">
    <name type="scientific">Zea mays</name>
    <name type="common">Maize</name>
    <dbReference type="NCBI Taxonomy" id="4577"/>
    <lineage>
        <taxon>Eukaryota</taxon>
        <taxon>Viridiplantae</taxon>
        <taxon>Streptophyta</taxon>
        <taxon>Embryophyta</taxon>
        <taxon>Tracheophyta</taxon>
        <taxon>Spermatophyta</taxon>
        <taxon>Magnoliopsida</taxon>
        <taxon>Liliopsida</taxon>
        <taxon>Poales</taxon>
        <taxon>Poaceae</taxon>
        <taxon>PACMAD clade</taxon>
        <taxon>Panicoideae</taxon>
        <taxon>Andropogonodae</taxon>
        <taxon>Andropogoneae</taxon>
        <taxon>Tripsacinae</taxon>
        <taxon>Zea</taxon>
    </lineage>
</organism>